<organism evidence="2 3">
    <name type="scientific">Cynara cardunculus var. scolymus</name>
    <name type="common">Globe artichoke</name>
    <name type="synonym">Cynara scolymus</name>
    <dbReference type="NCBI Taxonomy" id="59895"/>
    <lineage>
        <taxon>Eukaryota</taxon>
        <taxon>Viridiplantae</taxon>
        <taxon>Streptophyta</taxon>
        <taxon>Embryophyta</taxon>
        <taxon>Tracheophyta</taxon>
        <taxon>Spermatophyta</taxon>
        <taxon>Magnoliopsida</taxon>
        <taxon>eudicotyledons</taxon>
        <taxon>Gunneridae</taxon>
        <taxon>Pentapetalae</taxon>
        <taxon>asterids</taxon>
        <taxon>campanulids</taxon>
        <taxon>Asterales</taxon>
        <taxon>Asteraceae</taxon>
        <taxon>Carduoideae</taxon>
        <taxon>Cardueae</taxon>
        <taxon>Carduinae</taxon>
        <taxon>Cynara</taxon>
    </lineage>
</organism>
<dbReference type="AlphaFoldDB" id="A0A103XIL5"/>
<keyword evidence="1" id="KW-0732">Signal</keyword>
<sequence length="74" mass="7814">MKPSSTAYVFLVALVIFVVSDPIKAGRVLHEKDRLIDVKSGNMLVFQSLPRGPVPPAGPSGCTYIPGSHGPPCP</sequence>
<proteinExistence type="predicted"/>
<dbReference type="PANTHER" id="PTHR33592">
    <property type="entry name" value="TRANSMEMBRANE PROTEIN"/>
    <property type="match status" value="1"/>
</dbReference>
<evidence type="ECO:0000313" key="2">
    <source>
        <dbReference type="EMBL" id="KVH91313.1"/>
    </source>
</evidence>
<dbReference type="OMA" id="CHRKRFD"/>
<dbReference type="PANTHER" id="PTHR33592:SF5">
    <property type="entry name" value="TRANSMEMBRANE PROTEIN"/>
    <property type="match status" value="1"/>
</dbReference>
<dbReference type="Proteomes" id="UP000243975">
    <property type="component" value="Unassembled WGS sequence"/>
</dbReference>
<accession>A0A103XIL5</accession>
<evidence type="ECO:0008006" key="4">
    <source>
        <dbReference type="Google" id="ProtNLM"/>
    </source>
</evidence>
<feature type="chain" id="PRO_5007118822" description="Transmembrane protein" evidence="1">
    <location>
        <begin position="26"/>
        <end position="74"/>
    </location>
</feature>
<dbReference type="Gramene" id="KVH91313">
    <property type="protein sequence ID" value="KVH91313"/>
    <property type="gene ID" value="Ccrd_006667"/>
</dbReference>
<feature type="signal peptide" evidence="1">
    <location>
        <begin position="1"/>
        <end position="25"/>
    </location>
</feature>
<keyword evidence="3" id="KW-1185">Reference proteome</keyword>
<evidence type="ECO:0000256" key="1">
    <source>
        <dbReference type="SAM" id="SignalP"/>
    </source>
</evidence>
<comment type="caution">
    <text evidence="2">The sequence shown here is derived from an EMBL/GenBank/DDBJ whole genome shotgun (WGS) entry which is preliminary data.</text>
</comment>
<gene>
    <name evidence="2" type="ORF">Ccrd_006667</name>
</gene>
<evidence type="ECO:0000313" key="3">
    <source>
        <dbReference type="Proteomes" id="UP000243975"/>
    </source>
</evidence>
<name>A0A103XIL5_CYNCS</name>
<dbReference type="EMBL" id="LEKV01005050">
    <property type="protein sequence ID" value="KVH91313.1"/>
    <property type="molecule type" value="Genomic_DNA"/>
</dbReference>
<reference evidence="2 3" key="1">
    <citation type="journal article" date="2016" name="Sci. Rep.">
        <title>The genome sequence of the outbreeding globe artichoke constructed de novo incorporating a phase-aware low-pass sequencing strategy of F1 progeny.</title>
        <authorList>
            <person name="Scaglione D."/>
            <person name="Reyes-Chin-Wo S."/>
            <person name="Acquadro A."/>
            <person name="Froenicke L."/>
            <person name="Portis E."/>
            <person name="Beitel C."/>
            <person name="Tirone M."/>
            <person name="Mauro R."/>
            <person name="Lo Monaco A."/>
            <person name="Mauromicale G."/>
            <person name="Faccioli P."/>
            <person name="Cattivelli L."/>
            <person name="Rieseberg L."/>
            <person name="Michelmore R."/>
            <person name="Lanteri S."/>
        </authorList>
    </citation>
    <scope>NUCLEOTIDE SEQUENCE [LARGE SCALE GENOMIC DNA]</scope>
    <source>
        <strain evidence="2">2C</strain>
    </source>
</reference>
<protein>
    <recommendedName>
        <fullName evidence="4">Transmembrane protein</fullName>
    </recommendedName>
</protein>